<feature type="region of interest" description="Disordered" evidence="1">
    <location>
        <begin position="1"/>
        <end position="23"/>
    </location>
</feature>
<dbReference type="EMBL" id="LAZR01000190">
    <property type="protein sequence ID" value="KKN83100.1"/>
    <property type="molecule type" value="Genomic_DNA"/>
</dbReference>
<gene>
    <name evidence="3" type="ORF">LCGC14_0302130</name>
</gene>
<evidence type="ECO:0000313" key="3">
    <source>
        <dbReference type="EMBL" id="KKN83100.1"/>
    </source>
</evidence>
<name>A0A0F9TPV5_9ZZZZ</name>
<feature type="region of interest" description="Disordered" evidence="1">
    <location>
        <begin position="262"/>
        <end position="282"/>
    </location>
</feature>
<feature type="compositionally biased region" description="Basic and acidic residues" evidence="1">
    <location>
        <begin position="1"/>
        <end position="14"/>
    </location>
</feature>
<reference evidence="3" key="1">
    <citation type="journal article" date="2015" name="Nature">
        <title>Complex archaea that bridge the gap between prokaryotes and eukaryotes.</title>
        <authorList>
            <person name="Spang A."/>
            <person name="Saw J.H."/>
            <person name="Jorgensen S.L."/>
            <person name="Zaremba-Niedzwiedzka K."/>
            <person name="Martijn J."/>
            <person name="Lind A.E."/>
            <person name="van Eijk R."/>
            <person name="Schleper C."/>
            <person name="Guy L."/>
            <person name="Ettema T.J."/>
        </authorList>
    </citation>
    <scope>NUCLEOTIDE SEQUENCE</scope>
</reference>
<proteinExistence type="predicted"/>
<evidence type="ECO:0000256" key="2">
    <source>
        <dbReference type="SAM" id="Phobius"/>
    </source>
</evidence>
<dbReference type="AlphaFoldDB" id="A0A0F9TPV5"/>
<feature type="compositionally biased region" description="Basic and acidic residues" evidence="1">
    <location>
        <begin position="272"/>
        <end position="282"/>
    </location>
</feature>
<keyword evidence="2" id="KW-1133">Transmembrane helix</keyword>
<comment type="caution">
    <text evidence="3">The sequence shown here is derived from an EMBL/GenBank/DDBJ whole genome shotgun (WGS) entry which is preliminary data.</text>
</comment>
<feature type="transmembrane region" description="Helical" evidence="2">
    <location>
        <begin position="88"/>
        <end position="108"/>
    </location>
</feature>
<protein>
    <submittedName>
        <fullName evidence="3">Uncharacterized protein</fullName>
    </submittedName>
</protein>
<keyword evidence="2" id="KW-0472">Membrane</keyword>
<keyword evidence="2" id="KW-0812">Transmembrane</keyword>
<organism evidence="3">
    <name type="scientific">marine sediment metagenome</name>
    <dbReference type="NCBI Taxonomy" id="412755"/>
    <lineage>
        <taxon>unclassified sequences</taxon>
        <taxon>metagenomes</taxon>
        <taxon>ecological metagenomes</taxon>
    </lineage>
</organism>
<evidence type="ECO:0000256" key="1">
    <source>
        <dbReference type="SAM" id="MobiDB-lite"/>
    </source>
</evidence>
<sequence length="289" mass="32136">MSTQERDQLQRDMAEAAALPAGDPRRQEVIHRVQEAGAWAEDKWVALLDVDERLRVELPRVSVSVGLEERLLAIPEEFSLSRRSLRRWSITAAAGLVLVCGGLAVLFLSGRGPTQRIHQIGLTAIGDHMFGQQLTIETSDEPALIAALKPQVHFDIKLPQLGQGFHLLGGRKCSFGRHTAVYTRWERDGYEYSLYQFCPKDFGLPREFSRRTVVSDDGGTDGECDALIWTENDCAYVLVAKRDAFVPNLTVRASESDKDASTWGAAHASAAPHDRAEASPRHDMRALEF</sequence>
<feature type="compositionally biased region" description="Low complexity" evidence="1">
    <location>
        <begin position="262"/>
        <end position="271"/>
    </location>
</feature>
<accession>A0A0F9TPV5</accession>